<dbReference type="PROSITE" id="PS51014">
    <property type="entry name" value="COBK_CBIJ"/>
    <property type="match status" value="1"/>
</dbReference>
<dbReference type="Proteomes" id="UP000002411">
    <property type="component" value="Chromosome"/>
</dbReference>
<dbReference type="PANTHER" id="PTHR36925">
    <property type="entry name" value="COBALT-PRECORRIN-6A REDUCTASE"/>
    <property type="match status" value="1"/>
</dbReference>
<dbReference type="EC" id="1.3.1.54" evidence="4"/>
<keyword evidence="5" id="KW-1185">Reference proteome</keyword>
<organism evidence="4 5">
    <name type="scientific">Clostridium kluyveri (strain ATCC 8527 / DSM 555 / NBRC 12016 / NCIMB 10680 / K1)</name>
    <dbReference type="NCBI Taxonomy" id="431943"/>
    <lineage>
        <taxon>Bacteria</taxon>
        <taxon>Bacillati</taxon>
        <taxon>Bacillota</taxon>
        <taxon>Clostridia</taxon>
        <taxon>Eubacteriales</taxon>
        <taxon>Clostridiaceae</taxon>
        <taxon>Clostridium</taxon>
    </lineage>
</organism>
<accession>A5N651</accession>
<dbReference type="NCBIfam" id="NF005970">
    <property type="entry name" value="PRK08057.1-4"/>
    <property type="match status" value="1"/>
</dbReference>
<reference evidence="4 5" key="1">
    <citation type="journal article" date="2008" name="Proc. Natl. Acad. Sci. U.S.A.">
        <title>The genome of Clostridium kluyveri, a strict anaerobe with unique metabolic features.</title>
        <authorList>
            <person name="Seedorf H."/>
            <person name="Fricke W.F."/>
            <person name="Veith B."/>
            <person name="Brueggemann H."/>
            <person name="Liesegang H."/>
            <person name="Strittmatter A."/>
            <person name="Miethke M."/>
            <person name="Buckel W."/>
            <person name="Hinderberger J."/>
            <person name="Li F."/>
            <person name="Hagemeier C."/>
            <person name="Thauer R.K."/>
            <person name="Gottschalk G."/>
        </authorList>
    </citation>
    <scope>NUCLEOTIDE SEQUENCE [LARGE SCALE GENOMIC DNA]</scope>
    <source>
        <strain evidence="5">ATCC 8527 / DSM 555 / NCIMB 10680</strain>
    </source>
</reference>
<keyword evidence="2" id="KW-0169">Cobalamin biosynthesis</keyword>
<name>A5N651_CLOK5</name>
<comment type="pathway">
    <text evidence="1">Cofactor biosynthesis; adenosylcobalamin biosynthesis.</text>
</comment>
<proteinExistence type="predicted"/>
<gene>
    <name evidence="4" type="primary">cbiJ</name>
    <name evidence="4" type="ordered locus">CKL_0729</name>
</gene>
<dbReference type="HOGENOM" id="CLU_068627_0_0_9"/>
<evidence type="ECO:0000256" key="3">
    <source>
        <dbReference type="ARBA" id="ARBA00023002"/>
    </source>
</evidence>
<evidence type="ECO:0000256" key="2">
    <source>
        <dbReference type="ARBA" id="ARBA00022573"/>
    </source>
</evidence>
<dbReference type="InterPro" id="IPR003723">
    <property type="entry name" value="Precorrin-6x_reduct"/>
</dbReference>
<dbReference type="EMBL" id="CP000673">
    <property type="protein sequence ID" value="EDK32782.1"/>
    <property type="molecule type" value="Genomic_DNA"/>
</dbReference>
<dbReference type="KEGG" id="ckl:CKL_0729"/>
<dbReference type="NCBIfam" id="TIGR00715">
    <property type="entry name" value="precor6x_red"/>
    <property type="match status" value="1"/>
</dbReference>
<protein>
    <submittedName>
        <fullName evidence="4">CbiJ</fullName>
        <ecNumber evidence="4">1.3.1.54</ecNumber>
    </submittedName>
</protein>
<dbReference type="Pfam" id="PF02571">
    <property type="entry name" value="CbiJ"/>
    <property type="match status" value="1"/>
</dbReference>
<evidence type="ECO:0000313" key="4">
    <source>
        <dbReference type="EMBL" id="EDK32782.1"/>
    </source>
</evidence>
<evidence type="ECO:0000313" key="5">
    <source>
        <dbReference type="Proteomes" id="UP000002411"/>
    </source>
</evidence>
<dbReference type="GO" id="GO:0009236">
    <property type="term" value="P:cobalamin biosynthetic process"/>
    <property type="evidence" value="ECO:0007669"/>
    <property type="project" value="UniProtKB-UniPathway"/>
</dbReference>
<dbReference type="AlphaFoldDB" id="A5N651"/>
<dbReference type="eggNOG" id="COG2099">
    <property type="taxonomic scope" value="Bacteria"/>
</dbReference>
<sequence length="262" mass="29745">MIGLISGTSEGKNIVEGLNGFTDNILISTATAYGGELFTNYKYKVLNTRALTLNELRELFLKNNIKVLVDASHPYALDISCNCEKLCSELHIPYLRYERPSVCDKYRNKDKIIFVDDYEELMDKIKGIKELQNTSSTILNTTGSKNIDKFICSGISNRIVHRVLPSMEVIKNCFELGINTEDIIAIKGPIGYELNLGFIEQYNAGAIVLKDSGVQGGTEEKIKAALHKGIYIFIIERKKKIYEDVFYDQKELVKYIKDQELY</sequence>
<dbReference type="PANTHER" id="PTHR36925:SF1">
    <property type="entry name" value="COBALT-PRECORRIN-6A REDUCTASE"/>
    <property type="match status" value="1"/>
</dbReference>
<evidence type="ECO:0000256" key="1">
    <source>
        <dbReference type="ARBA" id="ARBA00004953"/>
    </source>
</evidence>
<dbReference type="RefSeq" id="WP_011989297.1">
    <property type="nucleotide sequence ID" value="NC_009706.1"/>
</dbReference>
<dbReference type="STRING" id="431943.CKL_0729"/>
<dbReference type="GO" id="GO:0016994">
    <property type="term" value="F:precorrin-6A reductase activity"/>
    <property type="evidence" value="ECO:0007669"/>
    <property type="project" value="UniProtKB-EC"/>
</dbReference>
<keyword evidence="3 4" id="KW-0560">Oxidoreductase</keyword>
<dbReference type="UniPathway" id="UPA00148"/>